<keyword evidence="2" id="KW-1185">Reference proteome</keyword>
<evidence type="ECO:0000313" key="1">
    <source>
        <dbReference type="EMBL" id="KIH58625.1"/>
    </source>
</evidence>
<evidence type="ECO:0000313" key="2">
    <source>
        <dbReference type="Proteomes" id="UP000054047"/>
    </source>
</evidence>
<proteinExistence type="predicted"/>
<dbReference type="EMBL" id="KN732896">
    <property type="protein sequence ID" value="KIH58625.1"/>
    <property type="molecule type" value="Genomic_DNA"/>
</dbReference>
<reference evidence="1 2" key="1">
    <citation type="submission" date="2013-12" db="EMBL/GenBank/DDBJ databases">
        <title>Draft genome of the parsitic nematode Ancylostoma duodenale.</title>
        <authorList>
            <person name="Mitreva M."/>
        </authorList>
    </citation>
    <scope>NUCLEOTIDE SEQUENCE [LARGE SCALE GENOMIC DNA]</scope>
    <source>
        <strain evidence="1 2">Zhejiang</strain>
    </source>
</reference>
<protein>
    <submittedName>
        <fullName evidence="1">Uncharacterized protein</fullName>
    </submittedName>
</protein>
<dbReference type="AlphaFoldDB" id="A0A0C2GC26"/>
<name>A0A0C2GC26_9BILA</name>
<dbReference type="Proteomes" id="UP000054047">
    <property type="component" value="Unassembled WGS sequence"/>
</dbReference>
<feature type="non-terminal residue" evidence="1">
    <location>
        <position position="1"/>
    </location>
</feature>
<gene>
    <name evidence="1" type="ORF">ANCDUO_11165</name>
</gene>
<accession>A0A0C2GC26</accession>
<organism evidence="1 2">
    <name type="scientific">Ancylostoma duodenale</name>
    <dbReference type="NCBI Taxonomy" id="51022"/>
    <lineage>
        <taxon>Eukaryota</taxon>
        <taxon>Metazoa</taxon>
        <taxon>Ecdysozoa</taxon>
        <taxon>Nematoda</taxon>
        <taxon>Chromadorea</taxon>
        <taxon>Rhabditida</taxon>
        <taxon>Rhabditina</taxon>
        <taxon>Rhabditomorpha</taxon>
        <taxon>Strongyloidea</taxon>
        <taxon>Ancylostomatidae</taxon>
        <taxon>Ancylostomatinae</taxon>
        <taxon>Ancylostoma</taxon>
    </lineage>
</organism>
<sequence length="119" mass="12839">KAAAHTTKSRSPLKNRISRPAVVEVDSDGENTYNAEVVVGDKSRTRSSSPQITVTLKGAKEHIGSLGQSKRGTLKRRKEKDDGVISLTAPSVHVVFTFILRADLIGTALIQAVLTLMDE</sequence>